<dbReference type="GO" id="GO:0030855">
    <property type="term" value="P:epithelial cell differentiation"/>
    <property type="evidence" value="ECO:0007669"/>
    <property type="project" value="UniProtKB-ARBA"/>
</dbReference>
<evidence type="ECO:0000313" key="11">
    <source>
        <dbReference type="Proteomes" id="UP000261520"/>
    </source>
</evidence>
<evidence type="ECO:0000259" key="8">
    <source>
        <dbReference type="PROSITE" id="PS01180"/>
    </source>
</evidence>
<feature type="domain" description="EGF-like" evidence="9">
    <location>
        <begin position="282"/>
        <end position="320"/>
    </location>
</feature>
<dbReference type="CDD" id="cd00041">
    <property type="entry name" value="CUB"/>
    <property type="match status" value="1"/>
</dbReference>
<feature type="domain" description="CUB" evidence="8">
    <location>
        <begin position="46"/>
        <end position="156"/>
    </location>
</feature>
<dbReference type="InterPro" id="IPR035914">
    <property type="entry name" value="Sperma_CUB_dom_sf"/>
</dbReference>
<organism evidence="10 11">
    <name type="scientific">Periophthalmus magnuspinnatus</name>
    <dbReference type="NCBI Taxonomy" id="409849"/>
    <lineage>
        <taxon>Eukaryota</taxon>
        <taxon>Metazoa</taxon>
        <taxon>Chordata</taxon>
        <taxon>Craniata</taxon>
        <taxon>Vertebrata</taxon>
        <taxon>Euteleostomi</taxon>
        <taxon>Actinopterygii</taxon>
        <taxon>Neopterygii</taxon>
        <taxon>Teleostei</taxon>
        <taxon>Neoteleostei</taxon>
        <taxon>Acanthomorphata</taxon>
        <taxon>Gobiaria</taxon>
        <taxon>Gobiiformes</taxon>
        <taxon>Gobioidei</taxon>
        <taxon>Gobiidae</taxon>
        <taxon>Oxudercinae</taxon>
        <taxon>Periophthalmus</taxon>
    </lineage>
</organism>
<dbReference type="Gene3D" id="2.10.25.10">
    <property type="entry name" value="Laminin"/>
    <property type="match status" value="1"/>
</dbReference>
<dbReference type="InterPro" id="IPR000742">
    <property type="entry name" value="EGF"/>
</dbReference>
<evidence type="ECO:0000256" key="4">
    <source>
        <dbReference type="ARBA" id="ARBA00023157"/>
    </source>
</evidence>
<evidence type="ECO:0000313" key="10">
    <source>
        <dbReference type="Ensembl" id="ENSPMGP00000019978.1"/>
    </source>
</evidence>
<keyword evidence="3" id="KW-0677">Repeat</keyword>
<dbReference type="GO" id="GO:0005509">
    <property type="term" value="F:calcium ion binding"/>
    <property type="evidence" value="ECO:0007669"/>
    <property type="project" value="InterPro"/>
</dbReference>
<keyword evidence="7" id="KW-1133">Transmembrane helix</keyword>
<dbReference type="InterPro" id="IPR000859">
    <property type="entry name" value="CUB_dom"/>
</dbReference>
<dbReference type="InterPro" id="IPR018097">
    <property type="entry name" value="EGF_Ca-bd_CS"/>
</dbReference>
<evidence type="ECO:0000256" key="1">
    <source>
        <dbReference type="ARBA" id="ARBA00022536"/>
    </source>
</evidence>
<dbReference type="SMART" id="SM00042">
    <property type="entry name" value="CUB"/>
    <property type="match status" value="1"/>
</dbReference>
<dbReference type="Pfam" id="PF07645">
    <property type="entry name" value="EGF_CA"/>
    <property type="match status" value="1"/>
</dbReference>
<dbReference type="SUPFAM" id="SSF57196">
    <property type="entry name" value="EGF/Laminin"/>
    <property type="match status" value="1"/>
</dbReference>
<keyword evidence="4" id="KW-1015">Disulfide bond</keyword>
<dbReference type="STRING" id="409849.ENSPMGP00000019978"/>
<keyword evidence="2" id="KW-0732">Signal</keyword>
<dbReference type="PROSITE" id="PS50026">
    <property type="entry name" value="EGF_3"/>
    <property type="match status" value="1"/>
</dbReference>
<evidence type="ECO:0000256" key="6">
    <source>
        <dbReference type="SAM" id="MobiDB-lite"/>
    </source>
</evidence>
<evidence type="ECO:0000256" key="2">
    <source>
        <dbReference type="ARBA" id="ARBA00022729"/>
    </source>
</evidence>
<dbReference type="CDD" id="cd00054">
    <property type="entry name" value="EGF_CA"/>
    <property type="match status" value="1"/>
</dbReference>
<keyword evidence="7" id="KW-0472">Membrane</keyword>
<dbReference type="SMART" id="SM00179">
    <property type="entry name" value="EGF_CA"/>
    <property type="match status" value="1"/>
</dbReference>
<dbReference type="PROSITE" id="PS01187">
    <property type="entry name" value="EGF_CA"/>
    <property type="match status" value="1"/>
</dbReference>
<dbReference type="PROSITE" id="PS00010">
    <property type="entry name" value="ASX_HYDROXYL"/>
    <property type="match status" value="1"/>
</dbReference>
<proteinExistence type="predicted"/>
<reference evidence="10" key="1">
    <citation type="submission" date="2025-08" db="UniProtKB">
        <authorList>
            <consortium name="Ensembl"/>
        </authorList>
    </citation>
    <scope>IDENTIFICATION</scope>
</reference>
<evidence type="ECO:0000259" key="9">
    <source>
        <dbReference type="PROSITE" id="PS50026"/>
    </source>
</evidence>
<sequence length="423" mass="48039">MPPRRRKKRSFESIIIIIFLITFWLQLCQAQVRYIYRYAFFALRSCHQVLGGESGEFFSPDYLCSNPPLWCNWTIQVHPGKRIQLQLDDLTPDDSCLWRQDQIHIDEPESQKPMILQKCWREATYTSSSNTVHVVLLIEGSPTATYRGFHGQYQVFGPPQIYNPPDPDYSPNRPSDNANDYYEETVETNSQTQDKSNEDEVNMVCTSLFYFTGTVNICNTSVVVCRLNAGVLFILWLQMGQRTSEHRTHEVVHSDLLKLIGSRLGLKPTQEDSVIMSLSTADVNECHTQLMACDPNADCVNHFGSYSCLCQASFQDRSRSGTGTVCVGTKNTDCSPALSSEAKAVYILFFLLSALVLTLLVLIGLFFHRHRRGHFLVPPFDPNNNISSHHDDVDLPPPPPPRCTPVDLQLLRYNTILPNEPKS</sequence>
<keyword evidence="7" id="KW-0812">Transmembrane</keyword>
<dbReference type="PROSITE" id="PS01180">
    <property type="entry name" value="CUB"/>
    <property type="match status" value="1"/>
</dbReference>
<dbReference type="AlphaFoldDB" id="A0A3B4AS76"/>
<dbReference type="Proteomes" id="UP000261520">
    <property type="component" value="Unplaced"/>
</dbReference>
<evidence type="ECO:0008006" key="12">
    <source>
        <dbReference type="Google" id="ProtNLM"/>
    </source>
</evidence>
<keyword evidence="11" id="KW-1185">Reference proteome</keyword>
<dbReference type="InterPro" id="IPR000152">
    <property type="entry name" value="EGF-type_Asp/Asn_hydroxyl_site"/>
</dbReference>
<keyword evidence="1 5" id="KW-0245">EGF-like domain</keyword>
<evidence type="ECO:0000256" key="5">
    <source>
        <dbReference type="PROSITE-ProRule" id="PRU00076"/>
    </source>
</evidence>
<evidence type="ECO:0000256" key="7">
    <source>
        <dbReference type="SAM" id="Phobius"/>
    </source>
</evidence>
<name>A0A3B4AS76_9GOBI</name>
<reference evidence="10" key="2">
    <citation type="submission" date="2025-09" db="UniProtKB">
        <authorList>
            <consortium name="Ensembl"/>
        </authorList>
    </citation>
    <scope>IDENTIFICATION</scope>
</reference>
<dbReference type="Gene3D" id="2.60.120.290">
    <property type="entry name" value="Spermadhesin, CUB domain"/>
    <property type="match status" value="1"/>
</dbReference>
<dbReference type="FunFam" id="2.10.25.10:FF:000038">
    <property type="entry name" value="Fibrillin 2"/>
    <property type="match status" value="1"/>
</dbReference>
<feature type="region of interest" description="Disordered" evidence="6">
    <location>
        <begin position="160"/>
        <end position="180"/>
    </location>
</feature>
<accession>A0A3B4AS76</accession>
<protein>
    <recommendedName>
        <fullName evidence="12">CUB domain-containing protein</fullName>
    </recommendedName>
</protein>
<comment type="caution">
    <text evidence="5">Lacks conserved residue(s) required for the propagation of feature annotation.</text>
</comment>
<dbReference type="Pfam" id="PF00431">
    <property type="entry name" value="CUB"/>
    <property type="match status" value="1"/>
</dbReference>
<evidence type="ECO:0000256" key="3">
    <source>
        <dbReference type="ARBA" id="ARBA00022737"/>
    </source>
</evidence>
<dbReference type="SUPFAM" id="SSF49854">
    <property type="entry name" value="Spermadhesin, CUB domain"/>
    <property type="match status" value="1"/>
</dbReference>
<dbReference type="InterPro" id="IPR001881">
    <property type="entry name" value="EGF-like_Ca-bd_dom"/>
</dbReference>
<dbReference type="InterPro" id="IPR049883">
    <property type="entry name" value="NOTCH1_EGF-like"/>
</dbReference>
<feature type="transmembrane region" description="Helical" evidence="7">
    <location>
        <begin position="344"/>
        <end position="367"/>
    </location>
</feature>
<dbReference type="Ensembl" id="ENSPMGT00000021290.1">
    <property type="protein sequence ID" value="ENSPMGP00000019978.1"/>
    <property type="gene ID" value="ENSPMGG00000016181.1"/>
</dbReference>